<feature type="transmembrane region" description="Helical" evidence="1">
    <location>
        <begin position="159"/>
        <end position="183"/>
    </location>
</feature>
<dbReference type="EMBL" id="CP004145">
    <property type="protein sequence ID" value="AGO60758.1"/>
    <property type="molecule type" value="Genomic_DNA"/>
</dbReference>
<dbReference type="AlphaFoldDB" id="S0ANB2"/>
<evidence type="ECO:0000313" key="2">
    <source>
        <dbReference type="EMBL" id="AGO60758.1"/>
    </source>
</evidence>
<proteinExistence type="predicted"/>
<feature type="transmembrane region" description="Helical" evidence="1">
    <location>
        <begin position="7"/>
        <end position="27"/>
    </location>
</feature>
<dbReference type="Proteomes" id="UP000014660">
    <property type="component" value="Chromosome"/>
</dbReference>
<keyword evidence="1" id="KW-0812">Transmembrane</keyword>
<organism evidence="2 3">
    <name type="scientific">Ferroplasma acidarmanus Fer1</name>
    <dbReference type="NCBI Taxonomy" id="333146"/>
    <lineage>
        <taxon>Archaea</taxon>
        <taxon>Methanobacteriati</taxon>
        <taxon>Thermoplasmatota</taxon>
        <taxon>Thermoplasmata</taxon>
        <taxon>Thermoplasmatales</taxon>
        <taxon>Ferroplasmaceae</taxon>
        <taxon>Ferroplasma</taxon>
    </lineage>
</organism>
<dbReference type="RefSeq" id="WP_009886810.1">
    <property type="nucleotide sequence ID" value="NC_021592.1"/>
</dbReference>
<evidence type="ECO:0000313" key="3">
    <source>
        <dbReference type="Proteomes" id="UP000014660"/>
    </source>
</evidence>
<keyword evidence="3" id="KW-1185">Reference proteome</keyword>
<reference evidence="2 3" key="1">
    <citation type="journal article" date="2007" name="Proc. Natl. Acad. Sci. U.S.A.">
        <title>Genome dynamics in a natural archaeal population.</title>
        <authorList>
            <person name="Allen E.E."/>
            <person name="Tyson G.W."/>
            <person name="Whitaker R.J."/>
            <person name="Detter J.C."/>
            <person name="Richardson P.M."/>
            <person name="Banfield J.F."/>
        </authorList>
    </citation>
    <scope>NUCLEOTIDE SEQUENCE [LARGE SCALE GENOMIC DNA]</scope>
    <source>
        <strain evidence="3">fer1</strain>
    </source>
</reference>
<protein>
    <submittedName>
        <fullName evidence="2">Uncharacterized protein</fullName>
    </submittedName>
</protein>
<dbReference type="KEGG" id="fac:FACI_IFERC01G0778"/>
<keyword evidence="1" id="KW-1133">Transmembrane helix</keyword>
<sequence>MNYKSLLRIFLILLVIFAVLITSIPFANHYDNSFTLNTKNNITEKYNGTTHYIIQGRYYSAFFRTYGGKLKLMPDTSIIENGQNYTINNCVSIYSVSLHYNNSTGHKIFEKNILNTVNVNLTAGYYMIKYNSTLTIYGRENSSQVNKLNLIVVDPPGNYAMMAIIYIFAIPTAATGILSGILYNKHK</sequence>
<name>S0ANB2_FERAC</name>
<dbReference type="HOGENOM" id="CLU_1444630_0_0_2"/>
<keyword evidence="1" id="KW-0472">Membrane</keyword>
<accession>S0ANB2</accession>
<dbReference type="GeneID" id="16024941"/>
<gene>
    <name evidence="2" type="ORF">FACI_IFERC00001G0778</name>
</gene>
<evidence type="ECO:0000256" key="1">
    <source>
        <dbReference type="SAM" id="Phobius"/>
    </source>
</evidence>